<protein>
    <submittedName>
        <fullName evidence="3">Immunity repressor</fullName>
    </submittedName>
</protein>
<feature type="compositionally biased region" description="Basic and acidic residues" evidence="1">
    <location>
        <begin position="195"/>
        <end position="226"/>
    </location>
</feature>
<dbReference type="Proteomes" id="UP000240944">
    <property type="component" value="Segment"/>
</dbReference>
<dbReference type="CDD" id="cd00093">
    <property type="entry name" value="HTH_XRE"/>
    <property type="match status" value="1"/>
</dbReference>
<evidence type="ECO:0000259" key="2">
    <source>
        <dbReference type="PROSITE" id="PS50943"/>
    </source>
</evidence>
<keyword evidence="4" id="KW-1185">Reference proteome</keyword>
<feature type="region of interest" description="Disordered" evidence="1">
    <location>
        <begin position="156"/>
        <end position="242"/>
    </location>
</feature>
<dbReference type="InterPro" id="IPR010982">
    <property type="entry name" value="Lambda_DNA-bd_dom_sf"/>
</dbReference>
<gene>
    <name evidence="3" type="ORF">SEA_BENTHERDUNTHAT_54</name>
</gene>
<dbReference type="Pfam" id="PF01381">
    <property type="entry name" value="HTH_3"/>
    <property type="match status" value="1"/>
</dbReference>
<evidence type="ECO:0000256" key="1">
    <source>
        <dbReference type="SAM" id="MobiDB-lite"/>
    </source>
</evidence>
<dbReference type="PROSITE" id="PS50943">
    <property type="entry name" value="HTH_CROC1"/>
    <property type="match status" value="1"/>
</dbReference>
<name>A0A2H4PF15_9CAUD</name>
<organism evidence="3 4">
    <name type="scientific">Gordonia phage BENtherdunthat</name>
    <dbReference type="NCBI Taxonomy" id="2047830"/>
    <lineage>
        <taxon>Viruses</taxon>
        <taxon>Duplodnaviria</taxon>
        <taxon>Heunggongvirae</taxon>
        <taxon>Uroviricota</taxon>
        <taxon>Caudoviricetes</taxon>
        <taxon>Langleyhallvirinae</taxon>
        <taxon>Getalongvirus</taxon>
        <taxon>Getalongvirus bentherdunthat</taxon>
    </lineage>
</organism>
<evidence type="ECO:0000313" key="4">
    <source>
        <dbReference type="Proteomes" id="UP000240944"/>
    </source>
</evidence>
<proteinExistence type="predicted"/>
<dbReference type="Gene3D" id="1.10.260.40">
    <property type="entry name" value="lambda repressor-like DNA-binding domains"/>
    <property type="match status" value="1"/>
</dbReference>
<feature type="domain" description="HTH cro/C1-type" evidence="2">
    <location>
        <begin position="23"/>
        <end position="63"/>
    </location>
</feature>
<dbReference type="SUPFAM" id="SSF47413">
    <property type="entry name" value="lambda repressor-like DNA-binding domains"/>
    <property type="match status" value="1"/>
</dbReference>
<evidence type="ECO:0000313" key="3">
    <source>
        <dbReference type="EMBL" id="ATW60824.1"/>
    </source>
</evidence>
<dbReference type="GO" id="GO:0003677">
    <property type="term" value="F:DNA binding"/>
    <property type="evidence" value="ECO:0007669"/>
    <property type="project" value="InterPro"/>
</dbReference>
<dbReference type="EMBL" id="MG099939">
    <property type="protein sequence ID" value="ATW60824.1"/>
    <property type="molecule type" value="Genomic_DNA"/>
</dbReference>
<accession>A0A2H4PF15</accession>
<dbReference type="InterPro" id="IPR001387">
    <property type="entry name" value="Cro/C1-type_HTH"/>
</dbReference>
<reference evidence="4" key="1">
    <citation type="submission" date="2017-10" db="EMBL/GenBank/DDBJ databases">
        <authorList>
            <person name="Banno H."/>
            <person name="Chua N.-H."/>
        </authorList>
    </citation>
    <scope>NUCLEOTIDE SEQUENCE [LARGE SCALE GENOMIC DNA]</scope>
</reference>
<sequence length="242" mass="26598">MTEPRWWSYFKRIAGTETGRVIAEAAQVSEPQVSRWKSGKNRPDAEALITFARHYGRPPVEAIVAAGYLSPDEVGAVVDVTRPIGDIANNELLREVQRRIESVEHYEQFFDILRKGGPLRIGPAAGATTMILQEADEEGAFSVALLLPPDHPVIDSRADRSLDPALPLPLTPETMEEHDDVTKEPPAASGEGEAPESKKTQGDDKVTPLRRPDQAPKPESPEDAKAARKRDPRFPAEDPDAE</sequence>